<dbReference type="Proteomes" id="UP000233551">
    <property type="component" value="Unassembled WGS sequence"/>
</dbReference>
<proteinExistence type="predicted"/>
<feature type="region of interest" description="Disordered" evidence="1">
    <location>
        <begin position="1"/>
        <end position="24"/>
    </location>
</feature>
<protein>
    <submittedName>
        <fullName evidence="2">Uncharacterized protein</fullName>
    </submittedName>
</protein>
<name>A0A2I0IHT6_PUNGR</name>
<feature type="compositionally biased region" description="Basic and acidic residues" evidence="1">
    <location>
        <begin position="52"/>
        <end position="69"/>
    </location>
</feature>
<reference evidence="2 3" key="1">
    <citation type="submission" date="2017-11" db="EMBL/GenBank/DDBJ databases">
        <title>De-novo sequencing of pomegranate (Punica granatum L.) genome.</title>
        <authorList>
            <person name="Akparov Z."/>
            <person name="Amiraslanov A."/>
            <person name="Hajiyeva S."/>
            <person name="Abbasov M."/>
            <person name="Kaur K."/>
            <person name="Hamwieh A."/>
            <person name="Solovyev V."/>
            <person name="Salamov A."/>
            <person name="Braich B."/>
            <person name="Kosarev P."/>
            <person name="Mahmoud A."/>
            <person name="Hajiyev E."/>
            <person name="Babayeva S."/>
            <person name="Izzatullayeva V."/>
            <person name="Mammadov A."/>
            <person name="Mammadov A."/>
            <person name="Sharifova S."/>
            <person name="Ojaghi J."/>
            <person name="Eynullazada K."/>
            <person name="Bayramov B."/>
            <person name="Abdulazimova A."/>
            <person name="Shahmuradov I."/>
        </authorList>
    </citation>
    <scope>NUCLEOTIDE SEQUENCE [LARGE SCALE GENOMIC DNA]</scope>
    <source>
        <strain evidence="3">cv. AG2017</strain>
        <tissue evidence="2">Leaf</tissue>
    </source>
</reference>
<evidence type="ECO:0000313" key="3">
    <source>
        <dbReference type="Proteomes" id="UP000233551"/>
    </source>
</evidence>
<gene>
    <name evidence="2" type="ORF">CRG98_036047</name>
</gene>
<accession>A0A2I0IHT6</accession>
<dbReference type="EMBL" id="PGOL01003036">
    <property type="protein sequence ID" value="PKI43555.1"/>
    <property type="molecule type" value="Genomic_DNA"/>
</dbReference>
<dbReference type="AlphaFoldDB" id="A0A2I0IHT6"/>
<keyword evidence="3" id="KW-1185">Reference proteome</keyword>
<feature type="region of interest" description="Disordered" evidence="1">
    <location>
        <begin position="47"/>
        <end position="90"/>
    </location>
</feature>
<evidence type="ECO:0000256" key="1">
    <source>
        <dbReference type="SAM" id="MobiDB-lite"/>
    </source>
</evidence>
<comment type="caution">
    <text evidence="2">The sequence shown here is derived from an EMBL/GenBank/DDBJ whole genome shotgun (WGS) entry which is preliminary data.</text>
</comment>
<feature type="compositionally biased region" description="Polar residues" evidence="1">
    <location>
        <begin position="81"/>
        <end position="90"/>
    </location>
</feature>
<sequence length="90" mass="10052">MAPYAASTSNNPRSLGMKKSRPISSRYRAGYPQLRIIIKDPFDIGQMQVNPDRSHQDTFSHGGFEDLIGRNRKQKGVNREAGNTGTTFVI</sequence>
<evidence type="ECO:0000313" key="2">
    <source>
        <dbReference type="EMBL" id="PKI43555.1"/>
    </source>
</evidence>
<organism evidence="2 3">
    <name type="scientific">Punica granatum</name>
    <name type="common">Pomegranate</name>
    <dbReference type="NCBI Taxonomy" id="22663"/>
    <lineage>
        <taxon>Eukaryota</taxon>
        <taxon>Viridiplantae</taxon>
        <taxon>Streptophyta</taxon>
        <taxon>Embryophyta</taxon>
        <taxon>Tracheophyta</taxon>
        <taxon>Spermatophyta</taxon>
        <taxon>Magnoliopsida</taxon>
        <taxon>eudicotyledons</taxon>
        <taxon>Gunneridae</taxon>
        <taxon>Pentapetalae</taxon>
        <taxon>rosids</taxon>
        <taxon>malvids</taxon>
        <taxon>Myrtales</taxon>
        <taxon>Lythraceae</taxon>
        <taxon>Punica</taxon>
    </lineage>
</organism>
<feature type="compositionally biased region" description="Polar residues" evidence="1">
    <location>
        <begin position="1"/>
        <end position="13"/>
    </location>
</feature>